<dbReference type="OrthoDB" id="2162143at2759"/>
<gene>
    <name evidence="2" type="ORF">E2C01_027372</name>
</gene>
<reference evidence="2 3" key="1">
    <citation type="submission" date="2019-05" db="EMBL/GenBank/DDBJ databases">
        <title>Another draft genome of Portunus trituberculatus and its Hox gene families provides insights of decapod evolution.</title>
        <authorList>
            <person name="Jeong J.-H."/>
            <person name="Song I."/>
            <person name="Kim S."/>
            <person name="Choi T."/>
            <person name="Kim D."/>
            <person name="Ryu S."/>
            <person name="Kim W."/>
        </authorList>
    </citation>
    <scope>NUCLEOTIDE SEQUENCE [LARGE SCALE GENOMIC DNA]</scope>
    <source>
        <tissue evidence="2">Muscle</tissue>
    </source>
</reference>
<evidence type="ECO:0000313" key="3">
    <source>
        <dbReference type="Proteomes" id="UP000324222"/>
    </source>
</evidence>
<evidence type="ECO:0000256" key="1">
    <source>
        <dbReference type="SAM" id="MobiDB-lite"/>
    </source>
</evidence>
<comment type="caution">
    <text evidence="2">The sequence shown here is derived from an EMBL/GenBank/DDBJ whole genome shotgun (WGS) entry which is preliminary data.</text>
</comment>
<organism evidence="2 3">
    <name type="scientific">Portunus trituberculatus</name>
    <name type="common">Swimming crab</name>
    <name type="synonym">Neptunus trituberculatus</name>
    <dbReference type="NCBI Taxonomy" id="210409"/>
    <lineage>
        <taxon>Eukaryota</taxon>
        <taxon>Metazoa</taxon>
        <taxon>Ecdysozoa</taxon>
        <taxon>Arthropoda</taxon>
        <taxon>Crustacea</taxon>
        <taxon>Multicrustacea</taxon>
        <taxon>Malacostraca</taxon>
        <taxon>Eumalacostraca</taxon>
        <taxon>Eucarida</taxon>
        <taxon>Decapoda</taxon>
        <taxon>Pleocyemata</taxon>
        <taxon>Brachyura</taxon>
        <taxon>Eubrachyura</taxon>
        <taxon>Portunoidea</taxon>
        <taxon>Portunidae</taxon>
        <taxon>Portuninae</taxon>
        <taxon>Portunus</taxon>
    </lineage>
</organism>
<protein>
    <submittedName>
        <fullName evidence="2">Uncharacterized protein</fullName>
    </submittedName>
</protein>
<feature type="region of interest" description="Disordered" evidence="1">
    <location>
        <begin position="56"/>
        <end position="90"/>
    </location>
</feature>
<accession>A0A5B7EHY9</accession>
<dbReference type="Proteomes" id="UP000324222">
    <property type="component" value="Unassembled WGS sequence"/>
</dbReference>
<name>A0A5B7EHY9_PORTR</name>
<dbReference type="EMBL" id="VSRR010002959">
    <property type="protein sequence ID" value="MPC34001.1"/>
    <property type="molecule type" value="Genomic_DNA"/>
</dbReference>
<sequence>MTTQPRQGVVIAVQVNIRPVTIYCRNTLLPQLGTRFKGMRGRDIENQAEGEATRFLSATPLPGPASQQVLKEGSDDQAVLPGSSTAGERKRAGRLRKLITRGPTRFDEVSAYKSVEVQALLC</sequence>
<dbReference type="AlphaFoldDB" id="A0A5B7EHY9"/>
<keyword evidence="3" id="KW-1185">Reference proteome</keyword>
<evidence type="ECO:0000313" key="2">
    <source>
        <dbReference type="EMBL" id="MPC34001.1"/>
    </source>
</evidence>
<proteinExistence type="predicted"/>